<evidence type="ECO:0000256" key="1">
    <source>
        <dbReference type="ARBA" id="ARBA00004448"/>
    </source>
</evidence>
<evidence type="ECO:0000256" key="3">
    <source>
        <dbReference type="ARBA" id="ARBA00022448"/>
    </source>
</evidence>
<sequence>MANSKLQAFWNHPAGPKTILACSGLIWARYGTVITPKNWNLASVNFGMSLTALFQLSRKIQHDLSAKTQEADAEEE</sequence>
<dbReference type="GO" id="GO:0005743">
    <property type="term" value="C:mitochondrial inner membrane"/>
    <property type="evidence" value="ECO:0007669"/>
    <property type="project" value="UniProtKB-SubCell"/>
</dbReference>
<keyword evidence="4" id="KW-0812">Transmembrane</keyword>
<evidence type="ECO:0000313" key="10">
    <source>
        <dbReference type="EMBL" id="ONI18296.1"/>
    </source>
</evidence>
<keyword evidence="8" id="KW-0472">Membrane</keyword>
<dbReference type="EMBL" id="CM007653">
    <property type="protein sequence ID" value="ONI18296.1"/>
    <property type="molecule type" value="Genomic_DNA"/>
</dbReference>
<keyword evidence="6" id="KW-1133">Transmembrane helix</keyword>
<evidence type="ECO:0000256" key="5">
    <source>
        <dbReference type="ARBA" id="ARBA00022792"/>
    </source>
</evidence>
<evidence type="ECO:0000256" key="2">
    <source>
        <dbReference type="ARBA" id="ARBA00006416"/>
    </source>
</evidence>
<evidence type="ECO:0000256" key="9">
    <source>
        <dbReference type="RuleBase" id="RU363100"/>
    </source>
</evidence>
<evidence type="ECO:0000256" key="8">
    <source>
        <dbReference type="ARBA" id="ARBA00023136"/>
    </source>
</evidence>
<keyword evidence="7 9" id="KW-0496">Mitochondrion</keyword>
<protein>
    <recommendedName>
        <fullName evidence="9">Mitochondrial pyruvate carrier</fullName>
    </recommendedName>
</protein>
<keyword evidence="3 9" id="KW-0813">Transport</keyword>
<gene>
    <name evidence="10" type="ORF">PRUPE_3G207800</name>
</gene>
<dbReference type="Pfam" id="PF03650">
    <property type="entry name" value="MPC"/>
    <property type="match status" value="1"/>
</dbReference>
<name>A0A251Q385_PRUPE</name>
<dbReference type="GO" id="GO:0006850">
    <property type="term" value="P:pyruvate import into mitochondria"/>
    <property type="evidence" value="ECO:0007669"/>
    <property type="project" value="InterPro"/>
</dbReference>
<comment type="similarity">
    <text evidence="2 9">Belongs to the mitochondrial pyruvate carrier (MPC) (TC 2.A.105) family.</text>
</comment>
<organism evidence="10 11">
    <name type="scientific">Prunus persica</name>
    <name type="common">Peach</name>
    <name type="synonym">Amygdalus persica</name>
    <dbReference type="NCBI Taxonomy" id="3760"/>
    <lineage>
        <taxon>Eukaryota</taxon>
        <taxon>Viridiplantae</taxon>
        <taxon>Streptophyta</taxon>
        <taxon>Embryophyta</taxon>
        <taxon>Tracheophyta</taxon>
        <taxon>Spermatophyta</taxon>
        <taxon>Magnoliopsida</taxon>
        <taxon>eudicotyledons</taxon>
        <taxon>Gunneridae</taxon>
        <taxon>Pentapetalae</taxon>
        <taxon>rosids</taxon>
        <taxon>fabids</taxon>
        <taxon>Rosales</taxon>
        <taxon>Rosaceae</taxon>
        <taxon>Amygdaloideae</taxon>
        <taxon>Amygdaleae</taxon>
        <taxon>Prunus</taxon>
    </lineage>
</organism>
<keyword evidence="5 9" id="KW-0999">Mitochondrion inner membrane</keyword>
<comment type="subcellular location">
    <subcellularLocation>
        <location evidence="1 9">Mitochondrion inner membrane</location>
        <topology evidence="1 9">Multi-pass membrane protein</topology>
    </subcellularLocation>
</comment>
<keyword evidence="11" id="KW-1185">Reference proteome</keyword>
<accession>A0A251Q385</accession>
<proteinExistence type="inferred from homology"/>
<evidence type="ECO:0000256" key="4">
    <source>
        <dbReference type="ARBA" id="ARBA00022692"/>
    </source>
</evidence>
<dbReference type="Proteomes" id="UP000006882">
    <property type="component" value="Chromosome G3"/>
</dbReference>
<dbReference type="AlphaFoldDB" id="A0A251Q385"/>
<dbReference type="Gramene" id="ONI18296">
    <property type="protein sequence ID" value="ONI18296"/>
    <property type="gene ID" value="PRUPE_3G207800"/>
</dbReference>
<dbReference type="InterPro" id="IPR005336">
    <property type="entry name" value="MPC"/>
</dbReference>
<evidence type="ECO:0000256" key="6">
    <source>
        <dbReference type="ARBA" id="ARBA00022989"/>
    </source>
</evidence>
<comment type="function">
    <text evidence="9">Mediates the uptake of pyruvate into mitochondria.</text>
</comment>
<evidence type="ECO:0000256" key="7">
    <source>
        <dbReference type="ARBA" id="ARBA00023128"/>
    </source>
</evidence>
<reference evidence="10 11" key="1">
    <citation type="journal article" date="2013" name="Nat. Genet.">
        <title>The high-quality draft genome of peach (Prunus persica) identifies unique patterns of genetic diversity, domestication and genome evolution.</title>
        <authorList>
            <consortium name="International Peach Genome Initiative"/>
            <person name="Verde I."/>
            <person name="Abbott A.G."/>
            <person name="Scalabrin S."/>
            <person name="Jung S."/>
            <person name="Shu S."/>
            <person name="Marroni F."/>
            <person name="Zhebentyayeva T."/>
            <person name="Dettori M.T."/>
            <person name="Grimwood J."/>
            <person name="Cattonaro F."/>
            <person name="Zuccolo A."/>
            <person name="Rossini L."/>
            <person name="Jenkins J."/>
            <person name="Vendramin E."/>
            <person name="Meisel L.A."/>
            <person name="Decroocq V."/>
            <person name="Sosinski B."/>
            <person name="Prochnik S."/>
            <person name="Mitros T."/>
            <person name="Policriti A."/>
            <person name="Cipriani G."/>
            <person name="Dondini L."/>
            <person name="Ficklin S."/>
            <person name="Goodstein D.M."/>
            <person name="Xuan P."/>
            <person name="Del Fabbro C."/>
            <person name="Aramini V."/>
            <person name="Copetti D."/>
            <person name="Gonzalez S."/>
            <person name="Horner D.S."/>
            <person name="Falchi R."/>
            <person name="Lucas S."/>
            <person name="Mica E."/>
            <person name="Maldonado J."/>
            <person name="Lazzari B."/>
            <person name="Bielenberg D."/>
            <person name="Pirona R."/>
            <person name="Miculan M."/>
            <person name="Barakat A."/>
            <person name="Testolin R."/>
            <person name="Stella A."/>
            <person name="Tartarini S."/>
            <person name="Tonutti P."/>
            <person name="Arus P."/>
            <person name="Orellana A."/>
            <person name="Wells C."/>
            <person name="Main D."/>
            <person name="Vizzotto G."/>
            <person name="Silva H."/>
            <person name="Salamini F."/>
            <person name="Schmutz J."/>
            <person name="Morgante M."/>
            <person name="Rokhsar D.S."/>
        </authorList>
    </citation>
    <scope>NUCLEOTIDE SEQUENCE [LARGE SCALE GENOMIC DNA]</scope>
    <source>
        <strain evidence="11">cv. Nemared</strain>
    </source>
</reference>
<evidence type="ECO:0000313" key="11">
    <source>
        <dbReference type="Proteomes" id="UP000006882"/>
    </source>
</evidence>